<gene>
    <name evidence="1" type="ORF">LTR82_018265</name>
</gene>
<reference evidence="1" key="1">
    <citation type="submission" date="2021-12" db="EMBL/GenBank/DDBJ databases">
        <title>Black yeast isolated from Biological Soil Crust.</title>
        <authorList>
            <person name="Kurbessoian T."/>
        </authorList>
    </citation>
    <scope>NUCLEOTIDE SEQUENCE</scope>
    <source>
        <strain evidence="1">CCFEE 5208</strain>
    </source>
</reference>
<proteinExistence type="predicted"/>
<comment type="caution">
    <text evidence="1">The sequence shown here is derived from an EMBL/GenBank/DDBJ whole genome shotgun (WGS) entry which is preliminary data.</text>
</comment>
<dbReference type="AlphaFoldDB" id="A0AAN6F6H6"/>
<evidence type="ECO:0000313" key="1">
    <source>
        <dbReference type="EMBL" id="KAK0301538.1"/>
    </source>
</evidence>
<name>A0AAN6F6H6_9PEZI</name>
<sequence>MRRCKHRDLVEISDSEEPCLVDPHRLWRIVESLPDPDVQRPLVVACIGTNEKSLALHQLFPANDSKVCDGRSSLCKAYGDVLTAHAACPILYWDIELANGLPSQDVRAYCHQFQAFRIRSGVPREGLGARLIQRLLLPFADVICIFAADLGGLRGVYSHLQAWAASGRAATKYSLGAGLIVVVPNDTCGIAGLEEIEFLESLRTSGIVQAYRSVKIQHISTQPLSNARYVSLREVILHTELDSARADRDARMTLYSGTHLASLFSQSLAHVAHMTDEPFDYVAATRQGIPHLPHLADCLSAMMRASSRESVPHATTTSILATSLLTQAYPPSSH</sequence>
<dbReference type="Proteomes" id="UP001168146">
    <property type="component" value="Unassembled WGS sequence"/>
</dbReference>
<dbReference type="EMBL" id="JASUXU010000399">
    <property type="protein sequence ID" value="KAK0301538.1"/>
    <property type="molecule type" value="Genomic_DNA"/>
</dbReference>
<accession>A0AAN6F6H6</accession>
<organism evidence="1 2">
    <name type="scientific">Friedmanniomyces endolithicus</name>
    <dbReference type="NCBI Taxonomy" id="329885"/>
    <lineage>
        <taxon>Eukaryota</taxon>
        <taxon>Fungi</taxon>
        <taxon>Dikarya</taxon>
        <taxon>Ascomycota</taxon>
        <taxon>Pezizomycotina</taxon>
        <taxon>Dothideomycetes</taxon>
        <taxon>Dothideomycetidae</taxon>
        <taxon>Mycosphaerellales</taxon>
        <taxon>Teratosphaeriaceae</taxon>
        <taxon>Friedmanniomyces</taxon>
    </lineage>
</organism>
<evidence type="ECO:0000313" key="2">
    <source>
        <dbReference type="Proteomes" id="UP001168146"/>
    </source>
</evidence>
<feature type="non-terminal residue" evidence="1">
    <location>
        <position position="334"/>
    </location>
</feature>
<protein>
    <submittedName>
        <fullName evidence="1">Uncharacterized protein</fullName>
    </submittedName>
</protein>